<organism evidence="3 4">
    <name type="scientific">Linum trigynum</name>
    <dbReference type="NCBI Taxonomy" id="586398"/>
    <lineage>
        <taxon>Eukaryota</taxon>
        <taxon>Viridiplantae</taxon>
        <taxon>Streptophyta</taxon>
        <taxon>Embryophyta</taxon>
        <taxon>Tracheophyta</taxon>
        <taxon>Spermatophyta</taxon>
        <taxon>Magnoliopsida</taxon>
        <taxon>eudicotyledons</taxon>
        <taxon>Gunneridae</taxon>
        <taxon>Pentapetalae</taxon>
        <taxon>rosids</taxon>
        <taxon>fabids</taxon>
        <taxon>Malpighiales</taxon>
        <taxon>Linaceae</taxon>
        <taxon>Linum</taxon>
    </lineage>
</organism>
<gene>
    <name evidence="3" type="ORF">LTRI10_LOCUS33204</name>
</gene>
<dbReference type="SUPFAM" id="SSF53098">
    <property type="entry name" value="Ribonuclease H-like"/>
    <property type="match status" value="1"/>
</dbReference>
<dbReference type="PANTHER" id="PTHR47723">
    <property type="entry name" value="OS05G0353850 PROTEIN"/>
    <property type="match status" value="1"/>
</dbReference>
<dbReference type="InterPro" id="IPR012337">
    <property type="entry name" value="RNaseH-like_sf"/>
</dbReference>
<dbReference type="AlphaFoldDB" id="A0AAV2F2U7"/>
<dbReference type="InterPro" id="IPR044730">
    <property type="entry name" value="RNase_H-like_dom_plant"/>
</dbReference>
<evidence type="ECO:0008006" key="5">
    <source>
        <dbReference type="Google" id="ProtNLM"/>
    </source>
</evidence>
<dbReference type="InterPro" id="IPR036397">
    <property type="entry name" value="RNaseH_sf"/>
</dbReference>
<dbReference type="InterPro" id="IPR053151">
    <property type="entry name" value="RNase_H-like"/>
</dbReference>
<evidence type="ECO:0000259" key="2">
    <source>
        <dbReference type="Pfam" id="PF13966"/>
    </source>
</evidence>
<evidence type="ECO:0000313" key="4">
    <source>
        <dbReference type="Proteomes" id="UP001497516"/>
    </source>
</evidence>
<dbReference type="PANTHER" id="PTHR47723:SF13">
    <property type="entry name" value="PUTATIVE-RELATED"/>
    <property type="match status" value="1"/>
</dbReference>
<proteinExistence type="predicted"/>
<reference evidence="3 4" key="1">
    <citation type="submission" date="2024-04" db="EMBL/GenBank/DDBJ databases">
        <authorList>
            <person name="Fracassetti M."/>
        </authorList>
    </citation>
    <scope>NUCLEOTIDE SEQUENCE [LARGE SCALE GENOMIC DNA]</scope>
</reference>
<dbReference type="InterPro" id="IPR002156">
    <property type="entry name" value="RNaseH_domain"/>
</dbReference>
<dbReference type="EMBL" id="OZ034819">
    <property type="protein sequence ID" value="CAL1392568.1"/>
    <property type="molecule type" value="Genomic_DNA"/>
</dbReference>
<sequence length="444" mass="50403">MCIKNGLSTSFWTNRWIDGGELLLDYARPGGPEPNPNLPVAALVQTSGEWDIAMLKQLLTEDGVLQVIGVQPPQELAGEDSATWGPEQDGRFRVRSAYNIAAQADGTTSSTDWRTIWRWQGPARVRHFLWLAARDRLLTNAERERRHLTPSALCSHYKNGPETILHVLRDCHFPRLTWLQVIQPSEHQTFFGLHLQDWLLRYIRQPSLSLLFGIFCWSLWRTRNDRVFAGKVVSAEVFLHRVQAWVNVVQNAMDRDKEIQHPSPPARTEEMISWTPPPPEWVTLNSEGSVNPESSHAAAGGLIRDHIGRCLAAFTMNLGICSVTRAELRGVAEGLQLAWDLGFRRVKVQLDSRCALQILQSPHREDHRHSAVVGRFQALIGRDWEVSTSHVYRESNKCADYLASRGHHVPLGFSYFPFDDPTLGHWLLYDIQGVSEPRLVLNEG</sequence>
<feature type="domain" description="RNase H type-1" evidence="1">
    <location>
        <begin position="285"/>
        <end position="405"/>
    </location>
</feature>
<feature type="domain" description="Reverse transcriptase zinc-binding" evidence="2">
    <location>
        <begin position="92"/>
        <end position="178"/>
    </location>
</feature>
<dbReference type="GO" id="GO:0003676">
    <property type="term" value="F:nucleic acid binding"/>
    <property type="evidence" value="ECO:0007669"/>
    <property type="project" value="InterPro"/>
</dbReference>
<keyword evidence="4" id="KW-1185">Reference proteome</keyword>
<dbReference type="Pfam" id="PF13966">
    <property type="entry name" value="zf-RVT"/>
    <property type="match status" value="1"/>
</dbReference>
<protein>
    <recommendedName>
        <fullName evidence="5">RNase H type-1 domain-containing protein</fullName>
    </recommendedName>
</protein>
<evidence type="ECO:0000259" key="1">
    <source>
        <dbReference type="Pfam" id="PF13456"/>
    </source>
</evidence>
<accession>A0AAV2F2U7</accession>
<evidence type="ECO:0000313" key="3">
    <source>
        <dbReference type="EMBL" id="CAL1392568.1"/>
    </source>
</evidence>
<dbReference type="GO" id="GO:0004523">
    <property type="term" value="F:RNA-DNA hybrid ribonuclease activity"/>
    <property type="evidence" value="ECO:0007669"/>
    <property type="project" value="InterPro"/>
</dbReference>
<dbReference type="InterPro" id="IPR026960">
    <property type="entry name" value="RVT-Znf"/>
</dbReference>
<dbReference type="CDD" id="cd06222">
    <property type="entry name" value="RNase_H_like"/>
    <property type="match status" value="1"/>
</dbReference>
<dbReference type="Gene3D" id="3.30.420.10">
    <property type="entry name" value="Ribonuclease H-like superfamily/Ribonuclease H"/>
    <property type="match status" value="1"/>
</dbReference>
<dbReference type="Pfam" id="PF13456">
    <property type="entry name" value="RVT_3"/>
    <property type="match status" value="1"/>
</dbReference>
<name>A0AAV2F2U7_9ROSI</name>
<dbReference type="Proteomes" id="UP001497516">
    <property type="component" value="Chromosome 6"/>
</dbReference>